<feature type="transmembrane region" description="Helical" evidence="6">
    <location>
        <begin position="261"/>
        <end position="285"/>
    </location>
</feature>
<dbReference type="InterPro" id="IPR050833">
    <property type="entry name" value="Poly_Biosynth_Transport"/>
</dbReference>
<proteinExistence type="predicted"/>
<evidence type="ECO:0000313" key="7">
    <source>
        <dbReference type="EMBL" id="XBT98058.1"/>
    </source>
</evidence>
<keyword evidence="7" id="KW-0614">Plasmid</keyword>
<dbReference type="EMBL" id="CP157965">
    <property type="protein sequence ID" value="XBT98058.1"/>
    <property type="molecule type" value="Genomic_DNA"/>
</dbReference>
<name>A0AAU7S6G8_9HYPH</name>
<evidence type="ECO:0000256" key="2">
    <source>
        <dbReference type="ARBA" id="ARBA00022475"/>
    </source>
</evidence>
<protein>
    <submittedName>
        <fullName evidence="7">Oligosaccharide flippase family protein</fullName>
    </submittedName>
</protein>
<evidence type="ECO:0000256" key="1">
    <source>
        <dbReference type="ARBA" id="ARBA00004651"/>
    </source>
</evidence>
<dbReference type="RefSeq" id="WP_349963327.1">
    <property type="nucleotide sequence ID" value="NZ_CP157965.1"/>
</dbReference>
<keyword evidence="5 6" id="KW-0472">Membrane</keyword>
<sequence>MRNIAALNKLGYQRVVEKYRYAGSRTFYAAICGMLSAVATYFSGAIAARALGPAAIGEFYLAVQIVSYLTLAAGLGLTEIAQREVARNPQLKNRFLWLVISIQLPLSVLFVFFSITVNTVTGYIDNKLWYIIVGLAFANCANISWFLQAVKHTTFVFVSTLFLDVALVFTCSFFVRAPGDIYMYALLYVSVQVLKVCFLIIYTVLCGIGIQIRKLSLRGSGALIVAAAPNALSYVSILIYYNSDAFVINYYFDEATVGKYTAAYALMLMLTAPCFAILKVHFGLLSEVARSSDAMMKERSRAFLRILSFIGAPLAALGVFFAQTVFAAVYGEKFSDGWVYFQYLSLNLLLIYINVGYAKPLIAWGFQRAHMLITLSSAVLNVLLNFSLIPHFGALGAVHATIISELFVFFAVWGVRTYYDLARFSLVRAIAFPISCSFLFAYIGKIIFDHGG</sequence>
<feature type="transmembrane region" description="Helical" evidence="6">
    <location>
        <begin position="306"/>
        <end position="331"/>
    </location>
</feature>
<organism evidence="7">
    <name type="scientific">Rhizobium sp. ZPR3</name>
    <dbReference type="NCBI Taxonomy" id="3158967"/>
    <lineage>
        <taxon>Bacteria</taxon>
        <taxon>Pseudomonadati</taxon>
        <taxon>Pseudomonadota</taxon>
        <taxon>Alphaproteobacteria</taxon>
        <taxon>Hyphomicrobiales</taxon>
        <taxon>Rhizobiaceae</taxon>
        <taxon>Rhizobium/Agrobacterium group</taxon>
        <taxon>Rhizobium</taxon>
    </lineage>
</organism>
<feature type="transmembrane region" description="Helical" evidence="6">
    <location>
        <begin position="27"/>
        <end position="48"/>
    </location>
</feature>
<geneLocation type="plasmid" evidence="7">
    <name>unnamed5</name>
</geneLocation>
<feature type="transmembrane region" description="Helical" evidence="6">
    <location>
        <begin position="128"/>
        <end position="147"/>
    </location>
</feature>
<dbReference type="InterPro" id="IPR002797">
    <property type="entry name" value="Polysacc_synth"/>
</dbReference>
<evidence type="ECO:0000256" key="6">
    <source>
        <dbReference type="SAM" id="Phobius"/>
    </source>
</evidence>
<feature type="transmembrane region" description="Helical" evidence="6">
    <location>
        <begin position="426"/>
        <end position="448"/>
    </location>
</feature>
<accession>A0AAU7S6G8</accession>
<reference evidence="7" key="1">
    <citation type="submission" date="2024-06" db="EMBL/GenBank/DDBJ databases">
        <authorList>
            <person name="Li T."/>
            <person name="Gao R."/>
        </authorList>
    </citation>
    <scope>NUCLEOTIDE SEQUENCE</scope>
    <source>
        <strain evidence="7">ZPR3</strain>
        <plasmid evidence="7">unnamed5</plasmid>
    </source>
</reference>
<dbReference type="AlphaFoldDB" id="A0AAU7S6G8"/>
<keyword evidence="4 6" id="KW-1133">Transmembrane helix</keyword>
<feature type="transmembrane region" description="Helical" evidence="6">
    <location>
        <begin position="154"/>
        <end position="175"/>
    </location>
</feature>
<feature type="transmembrane region" description="Helical" evidence="6">
    <location>
        <begin position="394"/>
        <end position="414"/>
    </location>
</feature>
<feature type="transmembrane region" description="Helical" evidence="6">
    <location>
        <begin position="222"/>
        <end position="241"/>
    </location>
</feature>
<evidence type="ECO:0000256" key="5">
    <source>
        <dbReference type="ARBA" id="ARBA00023136"/>
    </source>
</evidence>
<keyword evidence="2" id="KW-1003">Cell membrane</keyword>
<feature type="transmembrane region" description="Helical" evidence="6">
    <location>
        <begin position="337"/>
        <end position="357"/>
    </location>
</feature>
<feature type="transmembrane region" description="Helical" evidence="6">
    <location>
        <begin position="95"/>
        <end position="116"/>
    </location>
</feature>
<feature type="transmembrane region" description="Helical" evidence="6">
    <location>
        <begin position="369"/>
        <end position="388"/>
    </location>
</feature>
<evidence type="ECO:0000256" key="4">
    <source>
        <dbReference type="ARBA" id="ARBA00022989"/>
    </source>
</evidence>
<keyword evidence="3 6" id="KW-0812">Transmembrane</keyword>
<dbReference type="PANTHER" id="PTHR30250">
    <property type="entry name" value="PST FAMILY PREDICTED COLANIC ACID TRANSPORTER"/>
    <property type="match status" value="1"/>
</dbReference>
<dbReference type="GO" id="GO:0005886">
    <property type="term" value="C:plasma membrane"/>
    <property type="evidence" value="ECO:0007669"/>
    <property type="project" value="UniProtKB-SubCell"/>
</dbReference>
<dbReference type="Pfam" id="PF01943">
    <property type="entry name" value="Polysacc_synt"/>
    <property type="match status" value="1"/>
</dbReference>
<feature type="transmembrane region" description="Helical" evidence="6">
    <location>
        <begin position="181"/>
        <end position="210"/>
    </location>
</feature>
<feature type="transmembrane region" description="Helical" evidence="6">
    <location>
        <begin position="54"/>
        <end position="75"/>
    </location>
</feature>
<gene>
    <name evidence="7" type="ORF">ABM479_35680</name>
</gene>
<comment type="subcellular location">
    <subcellularLocation>
        <location evidence="1">Cell membrane</location>
        <topology evidence="1">Multi-pass membrane protein</topology>
    </subcellularLocation>
</comment>
<evidence type="ECO:0000256" key="3">
    <source>
        <dbReference type="ARBA" id="ARBA00022692"/>
    </source>
</evidence>
<dbReference type="PANTHER" id="PTHR30250:SF11">
    <property type="entry name" value="O-ANTIGEN TRANSPORTER-RELATED"/>
    <property type="match status" value="1"/>
</dbReference>